<keyword evidence="2" id="KW-0238">DNA-binding</keyword>
<dbReference type="InterPro" id="IPR009057">
    <property type="entry name" value="Homeodomain-like_sf"/>
</dbReference>
<dbReference type="PRINTS" id="PR00032">
    <property type="entry name" value="HTHARAC"/>
</dbReference>
<dbReference type="AlphaFoldDB" id="A0A3D9C8K7"/>
<feature type="domain" description="HTH araC/xylS-type" evidence="4">
    <location>
        <begin position="188"/>
        <end position="298"/>
    </location>
</feature>
<dbReference type="Gene3D" id="1.10.10.60">
    <property type="entry name" value="Homeodomain-like"/>
    <property type="match status" value="1"/>
</dbReference>
<dbReference type="InterPro" id="IPR018060">
    <property type="entry name" value="HTH_AraC"/>
</dbReference>
<dbReference type="InterPro" id="IPR020449">
    <property type="entry name" value="Tscrpt_reg_AraC-type_HTH"/>
</dbReference>
<dbReference type="EMBL" id="QNVT01000009">
    <property type="protein sequence ID" value="REC62210.1"/>
    <property type="molecule type" value="Genomic_DNA"/>
</dbReference>
<dbReference type="Proteomes" id="UP000256686">
    <property type="component" value="Unassembled WGS sequence"/>
</dbReference>
<dbReference type="SUPFAM" id="SSF46689">
    <property type="entry name" value="Homeodomain-like"/>
    <property type="match status" value="1"/>
</dbReference>
<evidence type="ECO:0000256" key="1">
    <source>
        <dbReference type="ARBA" id="ARBA00023015"/>
    </source>
</evidence>
<evidence type="ECO:0000256" key="2">
    <source>
        <dbReference type="ARBA" id="ARBA00023125"/>
    </source>
</evidence>
<dbReference type="SUPFAM" id="SSF51215">
    <property type="entry name" value="Regulatory protein AraC"/>
    <property type="match status" value="1"/>
</dbReference>
<protein>
    <submittedName>
        <fullName evidence="5">AraC family transcriptional regulator</fullName>
    </submittedName>
</protein>
<evidence type="ECO:0000256" key="3">
    <source>
        <dbReference type="ARBA" id="ARBA00023163"/>
    </source>
</evidence>
<reference evidence="6" key="1">
    <citation type="submission" date="2018-06" db="EMBL/GenBank/DDBJ databases">
        <authorList>
            <person name="Lum Nde A."/>
            <person name="Hugo C."/>
        </authorList>
    </citation>
    <scope>NUCLEOTIDE SEQUENCE [LARGE SCALE GENOMIC DNA]</scope>
    <source>
        <strain evidence="6">1_F178</strain>
    </source>
</reference>
<dbReference type="GO" id="GO:0003700">
    <property type="term" value="F:DNA-binding transcription factor activity"/>
    <property type="evidence" value="ECO:0007669"/>
    <property type="project" value="InterPro"/>
</dbReference>
<proteinExistence type="predicted"/>
<accession>A0A3D9C8K7</accession>
<gene>
    <name evidence="5" type="ORF">DRF65_10860</name>
</gene>
<keyword evidence="6" id="KW-1185">Reference proteome</keyword>
<dbReference type="SMART" id="SM00342">
    <property type="entry name" value="HTH_ARAC"/>
    <property type="match status" value="1"/>
</dbReference>
<dbReference type="PROSITE" id="PS01124">
    <property type="entry name" value="HTH_ARAC_FAMILY_2"/>
    <property type="match status" value="1"/>
</dbReference>
<dbReference type="RefSeq" id="WP_115970782.1">
    <property type="nucleotide sequence ID" value="NZ_QNVT01000009.1"/>
</dbReference>
<dbReference type="PANTHER" id="PTHR43280:SF32">
    <property type="entry name" value="TRANSCRIPTIONAL REGULATORY PROTEIN"/>
    <property type="match status" value="1"/>
</dbReference>
<evidence type="ECO:0000313" key="5">
    <source>
        <dbReference type="EMBL" id="REC62210.1"/>
    </source>
</evidence>
<keyword evidence="1" id="KW-0805">Transcription regulation</keyword>
<organism evidence="5 6">
    <name type="scientific">Chryseobacterium pennae</name>
    <dbReference type="NCBI Taxonomy" id="2258962"/>
    <lineage>
        <taxon>Bacteria</taxon>
        <taxon>Pseudomonadati</taxon>
        <taxon>Bacteroidota</taxon>
        <taxon>Flavobacteriia</taxon>
        <taxon>Flavobacteriales</taxon>
        <taxon>Weeksellaceae</taxon>
        <taxon>Chryseobacterium group</taxon>
        <taxon>Chryseobacterium</taxon>
    </lineage>
</organism>
<dbReference type="InterPro" id="IPR037923">
    <property type="entry name" value="HTH-like"/>
</dbReference>
<dbReference type="PANTHER" id="PTHR43280">
    <property type="entry name" value="ARAC-FAMILY TRANSCRIPTIONAL REGULATOR"/>
    <property type="match status" value="1"/>
</dbReference>
<sequence length="298" mass="35276">METIEEFYHHKFNTYPENIYETIGQFNAFRIEERMKNNEELPPHIRRNFFKIMLFSGENIFKYGHQTIKVSGNTLLFFHPDIPYSYLPLSSDTKGYFCIFRNEFFQSTHKLQLDQLPLFNTSLPPVFTLSNIQYEEAKYIFIKIFKEAQGDYIYKYDLIRNYVSELYYLAMKWTLPGNTISQFGNAGKRITTIFSELLEQQFPIQYKTDTLALRHPKNYAEKLSVHVNYLNRCIKKTTGKTTGEHIFERIATEAKILLRDTDWTISEISEVLGFDDPAHFNKFFKKQTGTNPTSFRLV</sequence>
<evidence type="ECO:0000313" key="6">
    <source>
        <dbReference type="Proteomes" id="UP000256686"/>
    </source>
</evidence>
<comment type="caution">
    <text evidence="5">The sequence shown here is derived from an EMBL/GenBank/DDBJ whole genome shotgun (WGS) entry which is preliminary data.</text>
</comment>
<evidence type="ECO:0000259" key="4">
    <source>
        <dbReference type="PROSITE" id="PS01124"/>
    </source>
</evidence>
<dbReference type="GO" id="GO:0043565">
    <property type="term" value="F:sequence-specific DNA binding"/>
    <property type="evidence" value="ECO:0007669"/>
    <property type="project" value="InterPro"/>
</dbReference>
<keyword evidence="3" id="KW-0804">Transcription</keyword>
<dbReference type="Pfam" id="PF12833">
    <property type="entry name" value="HTH_18"/>
    <property type="match status" value="1"/>
</dbReference>
<name>A0A3D9C8K7_9FLAO</name>